<feature type="compositionally biased region" description="Polar residues" evidence="1">
    <location>
        <begin position="1"/>
        <end position="19"/>
    </location>
</feature>
<name>I9DQM2_9ALTE</name>
<reference evidence="2 3" key="1">
    <citation type="journal article" date="2012" name="J. Bacteriol.">
        <title>Genome Sequence of Pectin-Degrading Alishewanella agri, Isolated from Landfill Soil.</title>
        <authorList>
            <person name="Kim J."/>
            <person name="Jung J."/>
            <person name="Sung J.S."/>
            <person name="Chun J."/>
            <person name="Park W."/>
        </authorList>
    </citation>
    <scope>NUCLEOTIDE SEQUENCE [LARGE SCALE GENOMIC DNA]</scope>
    <source>
        <strain evidence="2 3">BL06</strain>
    </source>
</reference>
<dbReference type="eggNOG" id="COG3064">
    <property type="taxonomic scope" value="Bacteria"/>
</dbReference>
<evidence type="ECO:0000313" key="3">
    <source>
        <dbReference type="Proteomes" id="UP000035062"/>
    </source>
</evidence>
<evidence type="ECO:0000313" key="2">
    <source>
        <dbReference type="EMBL" id="EIW88320.1"/>
    </source>
</evidence>
<feature type="region of interest" description="Disordered" evidence="1">
    <location>
        <begin position="1"/>
        <end position="147"/>
    </location>
</feature>
<dbReference type="Proteomes" id="UP000035062">
    <property type="component" value="Unassembled WGS sequence"/>
</dbReference>
<feature type="compositionally biased region" description="Basic and acidic residues" evidence="1">
    <location>
        <begin position="108"/>
        <end position="128"/>
    </location>
</feature>
<organism evidence="2 3">
    <name type="scientific">Alishewanella agri BL06</name>
    <dbReference type="NCBI Taxonomy" id="1195246"/>
    <lineage>
        <taxon>Bacteria</taxon>
        <taxon>Pseudomonadati</taxon>
        <taxon>Pseudomonadota</taxon>
        <taxon>Gammaproteobacteria</taxon>
        <taxon>Alteromonadales</taxon>
        <taxon>Alteromonadaceae</taxon>
        <taxon>Alishewanella</taxon>
    </lineage>
</organism>
<accession>I9DQM2</accession>
<feature type="compositionally biased region" description="Basic and acidic residues" evidence="1">
    <location>
        <begin position="21"/>
        <end position="54"/>
    </location>
</feature>
<sequence>MQITSYYPNVSINTANPATEQARREMLRREPVEPIRELEKGAAERPLSTDDRQRSAPNNTNVPLYDANGKETETQQAVSGEQGERGEREDSPERRQQSEQEQQQQQAEQREIRELQARDQEVRTHEQAHATVGGRYAGAPSYEYQQGPDGKRYAVGGEVQIDVAPIPGDPAATIQKMQQVKAAALAPAEPSAADRSVASTAQQRLIAAQAELIASKAPQAQQNETRPVDNDNKQQLQDAEAAGTASPDAAIVLPQRERLELPPLMAKRSQVIENFYQLATEPAQRPLRLQV</sequence>
<evidence type="ECO:0008006" key="4">
    <source>
        <dbReference type="Google" id="ProtNLM"/>
    </source>
</evidence>
<dbReference type="InterPro" id="IPR021973">
    <property type="entry name" value="SprA-related"/>
</dbReference>
<protein>
    <recommendedName>
        <fullName evidence="4">SprA-related family protein</fullName>
    </recommendedName>
</protein>
<comment type="caution">
    <text evidence="2">The sequence shown here is derived from an EMBL/GenBank/DDBJ whole genome shotgun (WGS) entry which is preliminary data.</text>
</comment>
<dbReference type="RefSeq" id="WP_008985169.1">
    <property type="nucleotide sequence ID" value="NZ_AKKU01000021.1"/>
</dbReference>
<feature type="region of interest" description="Disordered" evidence="1">
    <location>
        <begin position="216"/>
        <end position="254"/>
    </location>
</feature>
<feature type="compositionally biased region" description="Basic and acidic residues" evidence="1">
    <location>
        <begin position="82"/>
        <end position="98"/>
    </location>
</feature>
<dbReference type="PATRIC" id="fig|1195246.3.peg.2328"/>
<proteinExistence type="predicted"/>
<dbReference type="EMBL" id="AKKU01000021">
    <property type="protein sequence ID" value="EIW88320.1"/>
    <property type="molecule type" value="Genomic_DNA"/>
</dbReference>
<dbReference type="AlphaFoldDB" id="I9DQM2"/>
<gene>
    <name evidence="2" type="ORF">AGRI_11737</name>
</gene>
<evidence type="ECO:0000256" key="1">
    <source>
        <dbReference type="SAM" id="MobiDB-lite"/>
    </source>
</evidence>
<keyword evidence="3" id="KW-1185">Reference proteome</keyword>
<dbReference type="Pfam" id="PF12118">
    <property type="entry name" value="SprA-related"/>
    <property type="match status" value="1"/>
</dbReference>
<dbReference type="STRING" id="1195246.AGRI_11737"/>